<keyword evidence="6" id="KW-0503">Monooxygenase</keyword>
<evidence type="ECO:0000256" key="4">
    <source>
        <dbReference type="ARBA" id="ARBA00023002"/>
    </source>
</evidence>
<dbReference type="GO" id="GO:0004497">
    <property type="term" value="F:monooxygenase activity"/>
    <property type="evidence" value="ECO:0007669"/>
    <property type="project" value="UniProtKB-KW"/>
</dbReference>
<proteinExistence type="inferred from homology"/>
<dbReference type="EMBL" id="OC892021">
    <property type="protein sequence ID" value="CAD7646656.1"/>
    <property type="molecule type" value="Genomic_DNA"/>
</dbReference>
<dbReference type="EMBL" id="CAJPIZ010037446">
    <property type="protein sequence ID" value="CAG2121132.1"/>
    <property type="molecule type" value="Genomic_DNA"/>
</dbReference>
<dbReference type="GO" id="GO:0016705">
    <property type="term" value="F:oxidoreductase activity, acting on paired donors, with incorporation or reduction of molecular oxygen"/>
    <property type="evidence" value="ECO:0007669"/>
    <property type="project" value="InterPro"/>
</dbReference>
<evidence type="ECO:0000256" key="5">
    <source>
        <dbReference type="ARBA" id="ARBA00023004"/>
    </source>
</evidence>
<dbReference type="AlphaFoldDB" id="A0A7R9QI68"/>
<evidence type="ECO:0000256" key="6">
    <source>
        <dbReference type="ARBA" id="ARBA00023033"/>
    </source>
</evidence>
<dbReference type="Gene3D" id="1.10.630.10">
    <property type="entry name" value="Cytochrome P450"/>
    <property type="match status" value="1"/>
</dbReference>
<dbReference type="Pfam" id="PF00067">
    <property type="entry name" value="p450"/>
    <property type="match status" value="1"/>
</dbReference>
<keyword evidence="5" id="KW-0408">Iron</keyword>
<dbReference type="InterPro" id="IPR002401">
    <property type="entry name" value="Cyt_P450_E_grp-I"/>
</dbReference>
<evidence type="ECO:0000256" key="3">
    <source>
        <dbReference type="ARBA" id="ARBA00022723"/>
    </source>
</evidence>
<name>A0A7R9QI68_9ACAR</name>
<protein>
    <recommendedName>
        <fullName evidence="9">Cytochrome P450</fullName>
    </recommendedName>
</protein>
<sequence>MSKIYGPVFTLWIGPLPFVFICDLDMARESFNKIDFTGRPFSQFGSIYCNEKHKDVIYDDYSKCWESLRRVSHTAIQKYAKTTALSEVVDENVCQIVRRIIADNEGMCRPFSSHDYVYNVFANILASIVFSEK</sequence>
<keyword evidence="4" id="KW-0560">Oxidoreductase</keyword>
<keyword evidence="2" id="KW-0349">Heme</keyword>
<evidence type="ECO:0000256" key="2">
    <source>
        <dbReference type="ARBA" id="ARBA00022617"/>
    </source>
</evidence>
<evidence type="ECO:0008006" key="9">
    <source>
        <dbReference type="Google" id="ProtNLM"/>
    </source>
</evidence>
<dbReference type="GO" id="GO:0005506">
    <property type="term" value="F:iron ion binding"/>
    <property type="evidence" value="ECO:0007669"/>
    <property type="project" value="InterPro"/>
</dbReference>
<organism evidence="7">
    <name type="scientific">Medioppia subpectinata</name>
    <dbReference type="NCBI Taxonomy" id="1979941"/>
    <lineage>
        <taxon>Eukaryota</taxon>
        <taxon>Metazoa</taxon>
        <taxon>Ecdysozoa</taxon>
        <taxon>Arthropoda</taxon>
        <taxon>Chelicerata</taxon>
        <taxon>Arachnida</taxon>
        <taxon>Acari</taxon>
        <taxon>Acariformes</taxon>
        <taxon>Sarcoptiformes</taxon>
        <taxon>Oribatida</taxon>
        <taxon>Brachypylina</taxon>
        <taxon>Oppioidea</taxon>
        <taxon>Oppiidae</taxon>
        <taxon>Medioppia</taxon>
    </lineage>
</organism>
<dbReference type="PANTHER" id="PTHR24289">
    <property type="entry name" value="STEROID 17-ALPHA-HYDROXYLASE/17,20 LYASE"/>
    <property type="match status" value="1"/>
</dbReference>
<dbReference type="GO" id="GO:0020037">
    <property type="term" value="F:heme binding"/>
    <property type="evidence" value="ECO:0007669"/>
    <property type="project" value="InterPro"/>
</dbReference>
<reference evidence="7" key="1">
    <citation type="submission" date="2020-11" db="EMBL/GenBank/DDBJ databases">
        <authorList>
            <person name="Tran Van P."/>
        </authorList>
    </citation>
    <scope>NUCLEOTIDE SEQUENCE</scope>
</reference>
<keyword evidence="3" id="KW-0479">Metal-binding</keyword>
<dbReference type="PANTHER" id="PTHR24289:SF1">
    <property type="entry name" value="STEROID 17-ALPHA-HYDROXYLASE_17,20 LYASE"/>
    <property type="match status" value="1"/>
</dbReference>
<keyword evidence="8" id="KW-1185">Reference proteome</keyword>
<dbReference type="OrthoDB" id="1055148at2759"/>
<feature type="non-terminal residue" evidence="7">
    <location>
        <position position="133"/>
    </location>
</feature>
<comment type="similarity">
    <text evidence="1">Belongs to the cytochrome P450 family.</text>
</comment>
<dbReference type="InterPro" id="IPR036396">
    <property type="entry name" value="Cyt_P450_sf"/>
</dbReference>
<accession>A0A7R9QI68</accession>
<dbReference type="InterPro" id="IPR001128">
    <property type="entry name" value="Cyt_P450"/>
</dbReference>
<evidence type="ECO:0000313" key="8">
    <source>
        <dbReference type="Proteomes" id="UP000759131"/>
    </source>
</evidence>
<evidence type="ECO:0000256" key="1">
    <source>
        <dbReference type="ARBA" id="ARBA00010617"/>
    </source>
</evidence>
<gene>
    <name evidence="7" type="ORF">OSB1V03_LOCUS21078</name>
</gene>
<dbReference type="SUPFAM" id="SSF48264">
    <property type="entry name" value="Cytochrome P450"/>
    <property type="match status" value="1"/>
</dbReference>
<dbReference type="PRINTS" id="PR00463">
    <property type="entry name" value="EP450I"/>
</dbReference>
<evidence type="ECO:0000313" key="7">
    <source>
        <dbReference type="EMBL" id="CAD7646656.1"/>
    </source>
</evidence>
<dbReference type="Proteomes" id="UP000759131">
    <property type="component" value="Unassembled WGS sequence"/>
</dbReference>